<dbReference type="EMBL" id="JAKIJS010000001">
    <property type="protein sequence ID" value="MCF6138377.1"/>
    <property type="molecule type" value="Genomic_DNA"/>
</dbReference>
<dbReference type="InterPro" id="IPR050965">
    <property type="entry name" value="UPF0336/Enoyl-CoA_hydratase"/>
</dbReference>
<dbReference type="PANTHER" id="PTHR43437">
    <property type="entry name" value="HYDROXYACYL-THIOESTER DEHYDRATASE TYPE 2, MITOCHONDRIAL-RELATED"/>
    <property type="match status" value="1"/>
</dbReference>
<sequence length="119" mass="13485">MKHVTKQLTFSEEDILDYVNVSGDDNPIHTSADEAKKMGFETCPVHGMLVMAKVGSYASEITGKKCWTNSFTVRFQTPVYVQRQYELKMVRTEEQDHHLTLCSLDGSIVLKGKITLTEQ</sequence>
<dbReference type="Pfam" id="PF01575">
    <property type="entry name" value="MaoC_dehydratas"/>
    <property type="match status" value="1"/>
</dbReference>
<accession>A0ABS9H047</accession>
<organism evidence="2 3">
    <name type="scientific">Pseudalkalibacillus berkeleyi</name>
    <dbReference type="NCBI Taxonomy" id="1069813"/>
    <lineage>
        <taxon>Bacteria</taxon>
        <taxon>Bacillati</taxon>
        <taxon>Bacillota</taxon>
        <taxon>Bacilli</taxon>
        <taxon>Bacillales</taxon>
        <taxon>Fictibacillaceae</taxon>
        <taxon>Pseudalkalibacillus</taxon>
    </lineage>
</organism>
<dbReference type="SUPFAM" id="SSF54637">
    <property type="entry name" value="Thioesterase/thiol ester dehydrase-isomerase"/>
    <property type="match status" value="1"/>
</dbReference>
<evidence type="ECO:0000313" key="2">
    <source>
        <dbReference type="EMBL" id="MCF6138377.1"/>
    </source>
</evidence>
<feature type="domain" description="MaoC-like" evidence="1">
    <location>
        <begin position="6"/>
        <end position="98"/>
    </location>
</feature>
<keyword evidence="3" id="KW-1185">Reference proteome</keyword>
<evidence type="ECO:0000259" key="1">
    <source>
        <dbReference type="Pfam" id="PF01575"/>
    </source>
</evidence>
<dbReference type="Proteomes" id="UP001649381">
    <property type="component" value="Unassembled WGS sequence"/>
</dbReference>
<dbReference type="InterPro" id="IPR002539">
    <property type="entry name" value="MaoC-like_dom"/>
</dbReference>
<name>A0ABS9H047_9BACL</name>
<proteinExistence type="predicted"/>
<reference evidence="2 3" key="1">
    <citation type="submission" date="2022-01" db="EMBL/GenBank/DDBJ databases">
        <title>Alkalihalobacillus sp. EGI L200015, a novel bacterium isolated from a salt lake sediment.</title>
        <authorList>
            <person name="Gao L."/>
            <person name="Fang B.-Z."/>
            <person name="Li W.-J."/>
        </authorList>
    </citation>
    <scope>NUCLEOTIDE SEQUENCE [LARGE SCALE GENOMIC DNA]</scope>
    <source>
        <strain evidence="2 3">KCTC 12718</strain>
    </source>
</reference>
<dbReference type="RefSeq" id="WP_236334785.1">
    <property type="nucleotide sequence ID" value="NZ_JAKIJS010000001.1"/>
</dbReference>
<dbReference type="PANTHER" id="PTHR43437:SF3">
    <property type="entry name" value="HYDROXYACYL-THIOESTER DEHYDRATASE TYPE 2, MITOCHONDRIAL"/>
    <property type="match status" value="1"/>
</dbReference>
<gene>
    <name evidence="2" type="ORF">L2716_11620</name>
</gene>
<dbReference type="InterPro" id="IPR029069">
    <property type="entry name" value="HotDog_dom_sf"/>
</dbReference>
<comment type="caution">
    <text evidence="2">The sequence shown here is derived from an EMBL/GenBank/DDBJ whole genome shotgun (WGS) entry which is preliminary data.</text>
</comment>
<evidence type="ECO:0000313" key="3">
    <source>
        <dbReference type="Proteomes" id="UP001649381"/>
    </source>
</evidence>
<dbReference type="Gene3D" id="3.10.129.10">
    <property type="entry name" value="Hotdog Thioesterase"/>
    <property type="match status" value="1"/>
</dbReference>
<protein>
    <submittedName>
        <fullName evidence="2">MaoC family dehydratase</fullName>
    </submittedName>
</protein>
<dbReference type="CDD" id="cd03441">
    <property type="entry name" value="R_hydratase_like"/>
    <property type="match status" value="1"/>
</dbReference>